<keyword evidence="3" id="KW-1185">Reference proteome</keyword>
<proteinExistence type="predicted"/>
<comment type="caution">
    <text evidence="2">The sequence shown here is derived from an EMBL/GenBank/DDBJ whole genome shotgun (WGS) entry which is preliminary data.</text>
</comment>
<evidence type="ECO:0000313" key="3">
    <source>
        <dbReference type="Proteomes" id="UP001190700"/>
    </source>
</evidence>
<gene>
    <name evidence="2" type="ORF">CYMTET_34518</name>
</gene>
<evidence type="ECO:0000313" key="2">
    <source>
        <dbReference type="EMBL" id="KAK3256340.1"/>
    </source>
</evidence>
<protein>
    <submittedName>
        <fullName evidence="2">Uncharacterized protein</fullName>
    </submittedName>
</protein>
<dbReference type="Proteomes" id="UP001190700">
    <property type="component" value="Unassembled WGS sequence"/>
</dbReference>
<dbReference type="AlphaFoldDB" id="A0AAE0KQ39"/>
<organism evidence="2 3">
    <name type="scientific">Cymbomonas tetramitiformis</name>
    <dbReference type="NCBI Taxonomy" id="36881"/>
    <lineage>
        <taxon>Eukaryota</taxon>
        <taxon>Viridiplantae</taxon>
        <taxon>Chlorophyta</taxon>
        <taxon>Pyramimonadophyceae</taxon>
        <taxon>Pyramimonadales</taxon>
        <taxon>Pyramimonadaceae</taxon>
        <taxon>Cymbomonas</taxon>
    </lineage>
</organism>
<reference evidence="2 3" key="1">
    <citation type="journal article" date="2015" name="Genome Biol. Evol.">
        <title>Comparative Genomics of a Bacterivorous Green Alga Reveals Evolutionary Causalities and Consequences of Phago-Mixotrophic Mode of Nutrition.</title>
        <authorList>
            <person name="Burns J.A."/>
            <person name="Paasch A."/>
            <person name="Narechania A."/>
            <person name="Kim E."/>
        </authorList>
    </citation>
    <scope>NUCLEOTIDE SEQUENCE [LARGE SCALE GENOMIC DNA]</scope>
    <source>
        <strain evidence="2 3">PLY_AMNH</strain>
    </source>
</reference>
<evidence type="ECO:0000256" key="1">
    <source>
        <dbReference type="SAM" id="MobiDB-lite"/>
    </source>
</evidence>
<dbReference type="EMBL" id="LGRX02021754">
    <property type="protein sequence ID" value="KAK3256340.1"/>
    <property type="molecule type" value="Genomic_DNA"/>
</dbReference>
<sequence length="262" mass="29161">MAWARLRGGLEHADESCERAEEEQHKLAELYFSDFEAAYAQVADQWWRQQTQLQVRREQVASLSRELGPAVELCDYEAVEEIKLQLERHRKALKEREESAGALLKRAHAMDCRAFHDTCVLLGRPHPREDINQSVMEEVKRHYERHAGGRALTQPDDAELRVLLIPLFHAAEYGGGSLGTTPAGAPSQGADNVVLVETEADCESPGLTEEDSDSALSVVVQPQHTIPPGWETESVSSDESLESPHESDVFAVTQIGQAVEQE</sequence>
<name>A0AAE0KQ39_9CHLO</name>
<accession>A0AAE0KQ39</accession>
<feature type="region of interest" description="Disordered" evidence="1">
    <location>
        <begin position="224"/>
        <end position="248"/>
    </location>
</feature>